<feature type="region of interest" description="Disordered" evidence="1">
    <location>
        <begin position="172"/>
        <end position="260"/>
    </location>
</feature>
<proteinExistence type="predicted"/>
<comment type="caution">
    <text evidence="2">The sequence shown here is derived from an EMBL/GenBank/DDBJ whole genome shotgun (WGS) entry which is preliminary data.</text>
</comment>
<evidence type="ECO:0000313" key="3">
    <source>
        <dbReference type="Proteomes" id="UP000068243"/>
    </source>
</evidence>
<evidence type="ECO:0000256" key="1">
    <source>
        <dbReference type="SAM" id="MobiDB-lite"/>
    </source>
</evidence>
<gene>
    <name evidence="2" type="ORF">ABL_05409</name>
</gene>
<sequence>MCQYTFHNNPDCGHIANFSLDICVDMMNAMREGTKNPPDHKVTTVHDLLPKGPFYQCRPCEGKLAKVDTNCSDCSDSEYVVLEGQNAGVPIVHSYMEMCLNEKNTPPDGCGNFVHVNQPPRLGTPTPAPKPMSASQTLKMRDLASSESEIHPPISMMETLEGYEDFLKKSNEQLRARRPPSTPIRSPESGSYGDIPVANQSWYASDSDTETDQVQSPRPLGSPFSSPHRAPRPKEAPLRVSDLNSPPPSQQPGYLKATPRLTKAGIQGEAAPVYRSNGATTPPNQQWYSTLLPCTPSHLIIPQRYSPPSAPRKTHRTEYSQYNPVDTSGIPFRREYRLPRHDVLNTVLQSPPSQYPESYNRSYSRQYWGAVSGMTPACDERW</sequence>
<feature type="region of interest" description="Disordered" evidence="1">
    <location>
        <begin position="306"/>
        <end position="326"/>
    </location>
</feature>
<feature type="compositionally biased region" description="Polar residues" evidence="1">
    <location>
        <begin position="198"/>
        <end position="216"/>
    </location>
</feature>
<protein>
    <submittedName>
        <fullName evidence="2">Uncharacterized protein</fullName>
    </submittedName>
</protein>
<dbReference type="VEuPathDB" id="FungiDB:An14g04500"/>
<organism evidence="2 3">
    <name type="scientific">Aspergillus niger</name>
    <dbReference type="NCBI Taxonomy" id="5061"/>
    <lineage>
        <taxon>Eukaryota</taxon>
        <taxon>Fungi</taxon>
        <taxon>Dikarya</taxon>
        <taxon>Ascomycota</taxon>
        <taxon>Pezizomycotina</taxon>
        <taxon>Eurotiomycetes</taxon>
        <taxon>Eurotiomycetidae</taxon>
        <taxon>Eurotiales</taxon>
        <taxon>Aspergillaceae</taxon>
        <taxon>Aspergillus</taxon>
        <taxon>Aspergillus subgen. Circumdati</taxon>
    </lineage>
</organism>
<dbReference type="OrthoDB" id="4511119at2759"/>
<dbReference type="VEuPathDB" id="FungiDB:ASPNIDRAFT2_1115826"/>
<dbReference type="AlphaFoldDB" id="A0A100IK65"/>
<reference evidence="3" key="1">
    <citation type="journal article" date="2016" name="Genome Announc.">
        <title>Draft genome sequence of Aspergillus niger strain An76.</title>
        <authorList>
            <person name="Gong W."/>
            <person name="Cheng Z."/>
            <person name="Zhang H."/>
            <person name="Liu L."/>
            <person name="Gao P."/>
            <person name="Wang L."/>
        </authorList>
    </citation>
    <scope>NUCLEOTIDE SEQUENCE [LARGE SCALE GENOMIC DNA]</scope>
    <source>
        <strain evidence="3">An76</strain>
    </source>
</reference>
<dbReference type="Proteomes" id="UP000068243">
    <property type="component" value="Unassembled WGS sequence"/>
</dbReference>
<dbReference type="VEuPathDB" id="FungiDB:ATCC64974_3800"/>
<name>A0A100IK65_ASPNG</name>
<evidence type="ECO:0000313" key="2">
    <source>
        <dbReference type="EMBL" id="GAQ42748.1"/>
    </source>
</evidence>
<accession>A0A100IK65</accession>
<dbReference type="VEuPathDB" id="FungiDB:M747DRAFT_2892"/>
<dbReference type="OMA" id="MNSTEHI"/>
<dbReference type="EMBL" id="BCMY01000008">
    <property type="protein sequence ID" value="GAQ42748.1"/>
    <property type="molecule type" value="Genomic_DNA"/>
</dbReference>